<keyword evidence="5 7" id="KW-1133">Transmembrane helix</keyword>
<feature type="transmembrane region" description="Helical" evidence="7">
    <location>
        <begin position="314"/>
        <end position="334"/>
    </location>
</feature>
<accession>A0A6J8AU58</accession>
<evidence type="ECO:0000313" key="8">
    <source>
        <dbReference type="EMBL" id="CAC5373790.1"/>
    </source>
</evidence>
<dbReference type="GO" id="GO:0015165">
    <property type="term" value="F:pyrimidine nucleotide-sugar transmembrane transporter activity"/>
    <property type="evidence" value="ECO:0007669"/>
    <property type="project" value="InterPro"/>
</dbReference>
<evidence type="ECO:0000256" key="6">
    <source>
        <dbReference type="ARBA" id="ARBA00023136"/>
    </source>
</evidence>
<organism evidence="8 9">
    <name type="scientific">Mytilus coruscus</name>
    <name type="common">Sea mussel</name>
    <dbReference type="NCBI Taxonomy" id="42192"/>
    <lineage>
        <taxon>Eukaryota</taxon>
        <taxon>Metazoa</taxon>
        <taxon>Spiralia</taxon>
        <taxon>Lophotrochozoa</taxon>
        <taxon>Mollusca</taxon>
        <taxon>Bivalvia</taxon>
        <taxon>Autobranchia</taxon>
        <taxon>Pteriomorphia</taxon>
        <taxon>Mytilida</taxon>
        <taxon>Mytiloidea</taxon>
        <taxon>Mytilidae</taxon>
        <taxon>Mytilinae</taxon>
        <taxon>Mytilus</taxon>
    </lineage>
</organism>
<proteinExistence type="inferred from homology"/>
<dbReference type="OrthoDB" id="408493at2759"/>
<dbReference type="PIRSF" id="PIRSF005799">
    <property type="entry name" value="UDP-gal_transpt"/>
    <property type="match status" value="1"/>
</dbReference>
<reference evidence="8 9" key="1">
    <citation type="submission" date="2020-06" db="EMBL/GenBank/DDBJ databases">
        <authorList>
            <person name="Li R."/>
            <person name="Bekaert M."/>
        </authorList>
    </citation>
    <scope>NUCLEOTIDE SEQUENCE [LARGE SCALE GENOMIC DNA]</scope>
    <source>
        <strain evidence="9">wild</strain>
    </source>
</reference>
<dbReference type="NCBIfam" id="TIGR00803">
    <property type="entry name" value="nst"/>
    <property type="match status" value="1"/>
</dbReference>
<dbReference type="GO" id="GO:0000139">
    <property type="term" value="C:Golgi membrane"/>
    <property type="evidence" value="ECO:0007669"/>
    <property type="project" value="InterPro"/>
</dbReference>
<dbReference type="EMBL" id="CACVKT020001973">
    <property type="protein sequence ID" value="CAC5373790.1"/>
    <property type="molecule type" value="Genomic_DNA"/>
</dbReference>
<dbReference type="InterPro" id="IPR007271">
    <property type="entry name" value="Nuc_sug_transpt"/>
</dbReference>
<dbReference type="Proteomes" id="UP000507470">
    <property type="component" value="Unassembled WGS sequence"/>
</dbReference>
<keyword evidence="9" id="KW-1185">Reference proteome</keyword>
<sequence length="374" mass="41244">MSQTCQTETLLSTSETTQINMISNEKTRDAELGLVDDAKVIIAKQPETSGMLKYVSLVLLALQNTLLILTMRYVRTQKGDMFMSTTAVVMSEAFKVLASLGIILFQEGSVKKFVQHLVDNIIKQPMDCVKVSIPSIIYVLQNNLLYVAVSNLDAATYQVSYQLKILTTAVFSVFMLKKQISKLQWTSLVILFIGVSVVQLQPTESKQKAPPAVEQNPMLGFICVVISCCMSGFAGVYFEKILKGTKGSVWLRNVQLGGLGVVIGLITMEINDGTKVTEKGFFHGYHSIVWFVIFLQSFGGLCVAVVVKYADNILKGFATSAAIILSCIASIYFFDFQLTLQFSLGASLVMYSVYMYSRYPVGASTSTDVKVNIR</sequence>
<dbReference type="PANTHER" id="PTHR10231">
    <property type="entry name" value="NUCLEOTIDE-SUGAR TRANSMEMBRANE TRANSPORTER"/>
    <property type="match status" value="1"/>
</dbReference>
<evidence type="ECO:0000256" key="5">
    <source>
        <dbReference type="ARBA" id="ARBA00022989"/>
    </source>
</evidence>
<feature type="transmembrane region" description="Helical" evidence="7">
    <location>
        <begin position="86"/>
        <end position="105"/>
    </location>
</feature>
<dbReference type="AlphaFoldDB" id="A0A6J8AU58"/>
<feature type="transmembrane region" description="Helical" evidence="7">
    <location>
        <begin position="183"/>
        <end position="199"/>
    </location>
</feature>
<dbReference type="InterPro" id="IPR037185">
    <property type="entry name" value="EmrE-like"/>
</dbReference>
<evidence type="ECO:0000256" key="2">
    <source>
        <dbReference type="ARBA" id="ARBA00009976"/>
    </source>
</evidence>
<evidence type="ECO:0000256" key="7">
    <source>
        <dbReference type="SAM" id="Phobius"/>
    </source>
</evidence>
<keyword evidence="3" id="KW-0813">Transport</keyword>
<evidence type="ECO:0000256" key="4">
    <source>
        <dbReference type="ARBA" id="ARBA00022692"/>
    </source>
</evidence>
<feature type="transmembrane region" description="Helical" evidence="7">
    <location>
        <begin position="340"/>
        <end position="357"/>
    </location>
</feature>
<feature type="transmembrane region" description="Helical" evidence="7">
    <location>
        <begin position="288"/>
        <end position="307"/>
    </location>
</feature>
<evidence type="ECO:0000256" key="1">
    <source>
        <dbReference type="ARBA" id="ARBA00004141"/>
    </source>
</evidence>
<keyword evidence="3" id="KW-0762">Sugar transport</keyword>
<name>A0A6J8AU58_MYTCO</name>
<feature type="transmembrane region" description="Helical" evidence="7">
    <location>
        <begin position="54"/>
        <end position="74"/>
    </location>
</feature>
<dbReference type="SUPFAM" id="SSF103481">
    <property type="entry name" value="Multidrug resistance efflux transporter EmrE"/>
    <property type="match status" value="1"/>
</dbReference>
<evidence type="ECO:0000313" key="9">
    <source>
        <dbReference type="Proteomes" id="UP000507470"/>
    </source>
</evidence>
<gene>
    <name evidence="8" type="ORF">MCOR_11412</name>
</gene>
<comment type="similarity">
    <text evidence="2">Belongs to the nucleotide-sugar transporter family. SLC35A subfamily.</text>
</comment>
<dbReference type="Pfam" id="PF04142">
    <property type="entry name" value="Nuc_sug_transp"/>
    <property type="match status" value="1"/>
</dbReference>
<keyword evidence="4 7" id="KW-0812">Transmembrane</keyword>
<protein>
    <submittedName>
        <fullName evidence="8">SLC35A1_2_3</fullName>
    </submittedName>
</protein>
<keyword evidence="6 7" id="KW-0472">Membrane</keyword>
<feature type="transmembrane region" description="Helical" evidence="7">
    <location>
        <begin position="250"/>
        <end position="268"/>
    </location>
</feature>
<evidence type="ECO:0000256" key="3">
    <source>
        <dbReference type="ARBA" id="ARBA00022597"/>
    </source>
</evidence>
<comment type="subcellular location">
    <subcellularLocation>
        <location evidence="1">Membrane</location>
        <topology evidence="1">Multi-pass membrane protein</topology>
    </subcellularLocation>
</comment>
<feature type="transmembrane region" description="Helical" evidence="7">
    <location>
        <begin position="219"/>
        <end position="238"/>
    </location>
</feature>